<organism evidence="3 4">
    <name type="scientific">Musa troglodytarum</name>
    <name type="common">fe'i banana</name>
    <dbReference type="NCBI Taxonomy" id="320322"/>
    <lineage>
        <taxon>Eukaryota</taxon>
        <taxon>Viridiplantae</taxon>
        <taxon>Streptophyta</taxon>
        <taxon>Embryophyta</taxon>
        <taxon>Tracheophyta</taxon>
        <taxon>Spermatophyta</taxon>
        <taxon>Magnoliopsida</taxon>
        <taxon>Liliopsida</taxon>
        <taxon>Zingiberales</taxon>
        <taxon>Musaceae</taxon>
        <taxon>Musa</taxon>
    </lineage>
</organism>
<evidence type="ECO:0000259" key="1">
    <source>
        <dbReference type="Pfam" id="PF00646"/>
    </source>
</evidence>
<keyword evidence="4" id="KW-1185">Reference proteome</keyword>
<feature type="domain" description="F-box" evidence="1">
    <location>
        <begin position="6"/>
        <end position="39"/>
    </location>
</feature>
<dbReference type="EMBL" id="CP097510">
    <property type="protein sequence ID" value="URE32440.1"/>
    <property type="molecule type" value="Genomic_DNA"/>
</dbReference>
<accession>A0A9E7HFW1</accession>
<dbReference type="AlphaFoldDB" id="A0A9E7HFW1"/>
<dbReference type="Proteomes" id="UP001055439">
    <property type="component" value="Chromosome 8"/>
</dbReference>
<reference evidence="3" key="1">
    <citation type="submission" date="2022-05" db="EMBL/GenBank/DDBJ databases">
        <title>The Musa troglodytarum L. genome provides insights into the mechanism of non-climacteric behaviour and enrichment of carotenoids.</title>
        <authorList>
            <person name="Wang J."/>
        </authorList>
    </citation>
    <scope>NUCLEOTIDE SEQUENCE</scope>
    <source>
        <tissue evidence="3">Leaf</tissue>
    </source>
</reference>
<dbReference type="Gene3D" id="1.20.1280.50">
    <property type="match status" value="1"/>
</dbReference>
<proteinExistence type="predicted"/>
<evidence type="ECO:0000313" key="3">
    <source>
        <dbReference type="EMBL" id="URE32440.1"/>
    </source>
</evidence>
<gene>
    <name evidence="3" type="ORF">MUK42_36992</name>
</gene>
<sequence length="381" mass="42533">MDSPDWTSLPPDLLAKISEEFPIPHRAPIRATCKAWNSAMVPVISPSPWLFLPDDDGEQHNSTFLSLPDNYSFTYPPLPDLCGMTCVGSHAGWFVIADRKRKVSLLNPLTGNQICLPSHVAPWNVDRVDLQAFKPHRVGKMVFSANPTVHDYAAVAIYRVTDWELIYTKSGEGRWNLLETALTQNGPKHQDIVHHDGKFYCVTHKGEVIAFDLSGVSPTVTMVAQSSGLASIIPAGSYYTYLACSSTGELFLVLKLASHYVLPNDVTKSEDVVVLRLQYSEDQPCWDVVRDLGNMSLLVGKSNSISISTEDLRGMRGNCIYLAELLSTTSSEGMLICREARMFDMKKGRWECLYSSKNFLPNARKIPVFLQPPFWFTPSLL</sequence>
<dbReference type="PANTHER" id="PTHR34708:SF1">
    <property type="entry name" value="OS08G0126400 PROTEIN"/>
    <property type="match status" value="1"/>
</dbReference>
<evidence type="ECO:0000313" key="4">
    <source>
        <dbReference type="Proteomes" id="UP001055439"/>
    </source>
</evidence>
<feature type="domain" description="KIB1-4 beta-propeller" evidence="2">
    <location>
        <begin position="64"/>
        <end position="330"/>
    </location>
</feature>
<dbReference type="PANTHER" id="PTHR34708">
    <property type="entry name" value="OS07G0440000 PROTEIN"/>
    <property type="match status" value="1"/>
</dbReference>
<dbReference type="Pfam" id="PF00646">
    <property type="entry name" value="F-box"/>
    <property type="match status" value="1"/>
</dbReference>
<evidence type="ECO:0000259" key="2">
    <source>
        <dbReference type="Pfam" id="PF03478"/>
    </source>
</evidence>
<dbReference type="OrthoDB" id="672063at2759"/>
<name>A0A9E7HFW1_9LILI</name>
<protein>
    <recommendedName>
        <fullName evidence="5">F-box domain-containing protein</fullName>
    </recommendedName>
</protein>
<dbReference type="Pfam" id="PF03478">
    <property type="entry name" value="Beta-prop_KIB1-4"/>
    <property type="match status" value="1"/>
</dbReference>
<dbReference type="InterPro" id="IPR005174">
    <property type="entry name" value="KIB1-4_b-propeller"/>
</dbReference>
<evidence type="ECO:0008006" key="5">
    <source>
        <dbReference type="Google" id="ProtNLM"/>
    </source>
</evidence>
<dbReference type="InterPro" id="IPR001810">
    <property type="entry name" value="F-box_dom"/>
</dbReference>